<evidence type="ECO:0000313" key="3">
    <source>
        <dbReference type="EMBL" id="SDQ90798.1"/>
    </source>
</evidence>
<dbReference type="Proteomes" id="UP000199301">
    <property type="component" value="Unassembled WGS sequence"/>
</dbReference>
<dbReference type="SUPFAM" id="SSF51430">
    <property type="entry name" value="NAD(P)-linked oxidoreductase"/>
    <property type="match status" value="1"/>
</dbReference>
<dbReference type="STRING" id="995062.SAMN04489718_2637"/>
<dbReference type="GO" id="GO:0005829">
    <property type="term" value="C:cytosol"/>
    <property type="evidence" value="ECO:0007669"/>
    <property type="project" value="TreeGrafter"/>
</dbReference>
<keyword evidence="1" id="KW-0560">Oxidoreductase</keyword>
<proteinExistence type="predicted"/>
<sequence>MQTTVLGKTGMEVSRIAFGTWQLGGEWGSFDEEQAVTAIRHARELGVNFFDTAQAYGFGKSEEVLGRALQDELKRDRDSLVIATKGGINPGGERPRDARRANLRQGVTESLSALGVDHIDLYQVHWPDEQTPAEETASALQELVDEGKIRHVGVSNYDAAQMADFDRTRPVETLQPPYHLFRRGIEREVLPYTREHDIGVLAYSPLASGLLTGRLSAESTFESSDWRAHSSAFQGETFRRNLEVVEQLSRFAAERGTNVSQLAIAWVLAQRGVHVAIVGARSPRNIENSLAAADLELTQQDLDEIDNIASSGVSIEGASPEGVA</sequence>
<organism evidence="3 4">
    <name type="scientific">Actinopolyspora saharensis</name>
    <dbReference type="NCBI Taxonomy" id="995062"/>
    <lineage>
        <taxon>Bacteria</taxon>
        <taxon>Bacillati</taxon>
        <taxon>Actinomycetota</taxon>
        <taxon>Actinomycetes</taxon>
        <taxon>Actinopolysporales</taxon>
        <taxon>Actinopolysporaceae</taxon>
        <taxon>Actinopolyspora</taxon>
    </lineage>
</organism>
<dbReference type="GO" id="GO:0016491">
    <property type="term" value="F:oxidoreductase activity"/>
    <property type="evidence" value="ECO:0007669"/>
    <property type="project" value="UniProtKB-KW"/>
</dbReference>
<dbReference type="PANTHER" id="PTHR43364">
    <property type="entry name" value="NADH-SPECIFIC METHYLGLYOXAL REDUCTASE-RELATED"/>
    <property type="match status" value="1"/>
</dbReference>
<evidence type="ECO:0000313" key="4">
    <source>
        <dbReference type="Proteomes" id="UP000199301"/>
    </source>
</evidence>
<name>A0A1H1EQG0_9ACTN</name>
<dbReference type="Gene3D" id="3.20.20.100">
    <property type="entry name" value="NADP-dependent oxidoreductase domain"/>
    <property type="match status" value="1"/>
</dbReference>
<keyword evidence="4" id="KW-1185">Reference proteome</keyword>
<gene>
    <name evidence="3" type="ORF">SAMN04489718_2637</name>
</gene>
<dbReference type="CDD" id="cd19084">
    <property type="entry name" value="AKR_AKR11B1-like"/>
    <property type="match status" value="1"/>
</dbReference>
<reference evidence="4" key="1">
    <citation type="submission" date="2016-10" db="EMBL/GenBank/DDBJ databases">
        <authorList>
            <person name="Varghese N."/>
            <person name="Submissions S."/>
        </authorList>
    </citation>
    <scope>NUCLEOTIDE SEQUENCE [LARGE SCALE GENOMIC DNA]</scope>
    <source>
        <strain evidence="4">DSM 45459</strain>
    </source>
</reference>
<dbReference type="PANTHER" id="PTHR43364:SF4">
    <property type="entry name" value="NAD(P)-LINKED OXIDOREDUCTASE SUPERFAMILY PROTEIN"/>
    <property type="match status" value="1"/>
</dbReference>
<evidence type="ECO:0000259" key="2">
    <source>
        <dbReference type="Pfam" id="PF00248"/>
    </source>
</evidence>
<feature type="domain" description="NADP-dependent oxidoreductase" evidence="2">
    <location>
        <begin position="15"/>
        <end position="308"/>
    </location>
</feature>
<dbReference type="EMBL" id="FNKO01000002">
    <property type="protein sequence ID" value="SDQ90798.1"/>
    <property type="molecule type" value="Genomic_DNA"/>
</dbReference>
<dbReference type="InterPro" id="IPR050523">
    <property type="entry name" value="AKR_Detox_Biosynth"/>
</dbReference>
<dbReference type="RefSeq" id="WP_207631081.1">
    <property type="nucleotide sequence ID" value="NZ_FNKO01000002.1"/>
</dbReference>
<protein>
    <submittedName>
        <fullName evidence="3">Predicted oxidoreductase</fullName>
    </submittedName>
</protein>
<dbReference type="FunFam" id="3.20.20.100:FF:000004">
    <property type="entry name" value="Oxidoreductase, aldo/keto reductase"/>
    <property type="match status" value="1"/>
</dbReference>
<dbReference type="PROSITE" id="PS00062">
    <property type="entry name" value="ALDOKETO_REDUCTASE_2"/>
    <property type="match status" value="1"/>
</dbReference>
<dbReference type="InterPro" id="IPR018170">
    <property type="entry name" value="Aldo/ket_reductase_CS"/>
</dbReference>
<dbReference type="Pfam" id="PF00248">
    <property type="entry name" value="Aldo_ket_red"/>
    <property type="match status" value="1"/>
</dbReference>
<dbReference type="AlphaFoldDB" id="A0A1H1EQG0"/>
<accession>A0A1H1EQG0</accession>
<dbReference type="InterPro" id="IPR036812">
    <property type="entry name" value="NAD(P)_OxRdtase_dom_sf"/>
</dbReference>
<dbReference type="InterPro" id="IPR023210">
    <property type="entry name" value="NADP_OxRdtase_dom"/>
</dbReference>
<evidence type="ECO:0000256" key="1">
    <source>
        <dbReference type="ARBA" id="ARBA00023002"/>
    </source>
</evidence>